<dbReference type="PANTHER" id="PTHR43765:SF2">
    <property type="entry name" value="2-DEHYDROPANTOATE 2-REDUCTASE"/>
    <property type="match status" value="1"/>
</dbReference>
<feature type="domain" description="Ketopantoate reductase C-terminal" evidence="12">
    <location>
        <begin position="177"/>
        <end position="299"/>
    </location>
</feature>
<keyword evidence="5 10" id="KW-0566">Pantothenate biosynthesis</keyword>
<dbReference type="InterPro" id="IPR013332">
    <property type="entry name" value="KPR_N"/>
</dbReference>
<keyword evidence="14" id="KW-1185">Reference proteome</keyword>
<dbReference type="Pfam" id="PF08546">
    <property type="entry name" value="ApbA_C"/>
    <property type="match status" value="1"/>
</dbReference>
<keyword evidence="7 10" id="KW-0560">Oxidoreductase</keyword>
<evidence type="ECO:0000256" key="5">
    <source>
        <dbReference type="ARBA" id="ARBA00022655"/>
    </source>
</evidence>
<dbReference type="InterPro" id="IPR036291">
    <property type="entry name" value="NAD(P)-bd_dom_sf"/>
</dbReference>
<proteinExistence type="inferred from homology"/>
<gene>
    <name evidence="13" type="ORF">KDN34_12375</name>
</gene>
<dbReference type="EC" id="1.1.1.169" evidence="3 10"/>
<dbReference type="Gene3D" id="1.10.1040.10">
    <property type="entry name" value="N-(1-d-carboxylethyl)-l-norvaline Dehydrogenase, domain 2"/>
    <property type="match status" value="1"/>
</dbReference>
<sequence>MRIAILGAGAIGQLLAHQLADCGEFPLLLVRPEHTPCRGQDTYHIESDQQRRAHTFQWLSTTADNQAFSEIELLIVTLKAYQVPTVLPELLPKLPLSCHVLLLHNGLGSHSKIIPLLNGRGLSLGTTSQGALRQTPQQIRHTGKGLTQFGPIAGPMMSAPLKLLLLKAIPDSEWCDDILQALWEKLAVNAAINPLTAIDNVPNGTLAAERYQQTIKMVINELVSIAHLEGISLHCDKLLLRVNKVIELTAKNYSSMQQDLQHGRPTEIDAINGYLVQLAQQHGIEAPMNQLLTQKIKQLSHLADAL</sequence>
<dbReference type="InterPro" id="IPR013752">
    <property type="entry name" value="KPA_reductase"/>
</dbReference>
<name>A0ABX7YR67_9GAMM</name>
<evidence type="ECO:0000256" key="4">
    <source>
        <dbReference type="ARBA" id="ARBA00019465"/>
    </source>
</evidence>
<dbReference type="SUPFAM" id="SSF48179">
    <property type="entry name" value="6-phosphogluconate dehydrogenase C-terminal domain-like"/>
    <property type="match status" value="1"/>
</dbReference>
<evidence type="ECO:0000313" key="14">
    <source>
        <dbReference type="Proteomes" id="UP000679575"/>
    </source>
</evidence>
<feature type="domain" description="Ketopantoate reductase N-terminal" evidence="11">
    <location>
        <begin position="3"/>
        <end position="153"/>
    </location>
</feature>
<evidence type="ECO:0000256" key="9">
    <source>
        <dbReference type="ARBA" id="ARBA00048793"/>
    </source>
</evidence>
<evidence type="ECO:0000259" key="12">
    <source>
        <dbReference type="Pfam" id="PF08546"/>
    </source>
</evidence>
<evidence type="ECO:0000259" key="11">
    <source>
        <dbReference type="Pfam" id="PF02558"/>
    </source>
</evidence>
<evidence type="ECO:0000313" key="13">
    <source>
        <dbReference type="EMBL" id="QUN05018.1"/>
    </source>
</evidence>
<evidence type="ECO:0000256" key="1">
    <source>
        <dbReference type="ARBA" id="ARBA00004994"/>
    </source>
</evidence>
<reference evidence="13 14" key="1">
    <citation type="submission" date="2021-04" db="EMBL/GenBank/DDBJ databases">
        <title>Novel species identification of genus Shewanella.</title>
        <authorList>
            <person name="Liu G."/>
        </authorList>
    </citation>
    <scope>NUCLEOTIDE SEQUENCE [LARGE SCALE GENOMIC DNA]</scope>
    <source>
        <strain evidence="13 14">FJAT-54481</strain>
    </source>
</reference>
<protein>
    <recommendedName>
        <fullName evidence="4 10">2-dehydropantoate 2-reductase</fullName>
        <ecNumber evidence="3 10">1.1.1.169</ecNumber>
    </recommendedName>
    <alternativeName>
        <fullName evidence="8 10">Ketopantoate reductase</fullName>
    </alternativeName>
</protein>
<accession>A0ABX7YR67</accession>
<comment type="similarity">
    <text evidence="2 10">Belongs to the ketopantoate reductase family.</text>
</comment>
<evidence type="ECO:0000256" key="2">
    <source>
        <dbReference type="ARBA" id="ARBA00007870"/>
    </source>
</evidence>
<dbReference type="EMBL" id="CP073587">
    <property type="protein sequence ID" value="QUN05018.1"/>
    <property type="molecule type" value="Genomic_DNA"/>
</dbReference>
<dbReference type="InterPro" id="IPR008927">
    <property type="entry name" value="6-PGluconate_DH-like_C_sf"/>
</dbReference>
<comment type="pathway">
    <text evidence="1 10">Cofactor biosynthesis; (R)-pantothenate biosynthesis; (R)-pantoate from 3-methyl-2-oxobutanoate: step 2/2.</text>
</comment>
<comment type="catalytic activity">
    <reaction evidence="9 10">
        <text>(R)-pantoate + NADP(+) = 2-dehydropantoate + NADPH + H(+)</text>
        <dbReference type="Rhea" id="RHEA:16233"/>
        <dbReference type="ChEBI" id="CHEBI:11561"/>
        <dbReference type="ChEBI" id="CHEBI:15378"/>
        <dbReference type="ChEBI" id="CHEBI:15980"/>
        <dbReference type="ChEBI" id="CHEBI:57783"/>
        <dbReference type="ChEBI" id="CHEBI:58349"/>
        <dbReference type="EC" id="1.1.1.169"/>
    </reaction>
</comment>
<evidence type="ECO:0000256" key="3">
    <source>
        <dbReference type="ARBA" id="ARBA00013014"/>
    </source>
</evidence>
<evidence type="ECO:0000256" key="8">
    <source>
        <dbReference type="ARBA" id="ARBA00032024"/>
    </source>
</evidence>
<dbReference type="Proteomes" id="UP000679575">
    <property type="component" value="Chromosome"/>
</dbReference>
<evidence type="ECO:0000256" key="6">
    <source>
        <dbReference type="ARBA" id="ARBA00022857"/>
    </source>
</evidence>
<dbReference type="InterPro" id="IPR003710">
    <property type="entry name" value="ApbA"/>
</dbReference>
<dbReference type="Gene3D" id="3.40.50.720">
    <property type="entry name" value="NAD(P)-binding Rossmann-like Domain"/>
    <property type="match status" value="1"/>
</dbReference>
<evidence type="ECO:0000256" key="7">
    <source>
        <dbReference type="ARBA" id="ARBA00023002"/>
    </source>
</evidence>
<dbReference type="InterPro" id="IPR050838">
    <property type="entry name" value="Ketopantoate_reductase"/>
</dbReference>
<organism evidence="13 14">
    <name type="scientific">Shewanella yunxiaonensis</name>
    <dbReference type="NCBI Taxonomy" id="2829809"/>
    <lineage>
        <taxon>Bacteria</taxon>
        <taxon>Pseudomonadati</taxon>
        <taxon>Pseudomonadota</taxon>
        <taxon>Gammaproteobacteria</taxon>
        <taxon>Alteromonadales</taxon>
        <taxon>Shewanellaceae</taxon>
        <taxon>Shewanella</taxon>
    </lineage>
</organism>
<dbReference type="Pfam" id="PF02558">
    <property type="entry name" value="ApbA"/>
    <property type="match status" value="1"/>
</dbReference>
<evidence type="ECO:0000256" key="10">
    <source>
        <dbReference type="RuleBase" id="RU362068"/>
    </source>
</evidence>
<dbReference type="InterPro" id="IPR013328">
    <property type="entry name" value="6PGD_dom2"/>
</dbReference>
<dbReference type="SUPFAM" id="SSF51735">
    <property type="entry name" value="NAD(P)-binding Rossmann-fold domains"/>
    <property type="match status" value="1"/>
</dbReference>
<dbReference type="PANTHER" id="PTHR43765">
    <property type="entry name" value="2-DEHYDROPANTOATE 2-REDUCTASE-RELATED"/>
    <property type="match status" value="1"/>
</dbReference>
<comment type="function">
    <text evidence="10">Catalyzes the NADPH-dependent reduction of ketopantoate into pantoic acid.</text>
</comment>
<keyword evidence="6 10" id="KW-0521">NADP</keyword>
<dbReference type="RefSeq" id="WP_212594068.1">
    <property type="nucleotide sequence ID" value="NZ_CP073587.1"/>
</dbReference>
<dbReference type="NCBIfam" id="TIGR00745">
    <property type="entry name" value="apbA_panE"/>
    <property type="match status" value="1"/>
</dbReference>